<proteinExistence type="predicted"/>
<name>A0A1B1CD07_RHILE</name>
<evidence type="ECO:0000313" key="1">
    <source>
        <dbReference type="EMBL" id="ANP87668.1"/>
    </source>
</evidence>
<protein>
    <recommendedName>
        <fullName evidence="3">Cthe-2314-like HEPN domain-containing protein</fullName>
    </recommendedName>
</protein>
<sequence length="198" mass="23670">MHYDDPFSTREQVGDFVFPAEIELQHDVIMNYLGLTQTLNVLKQTEYYFRNYPFRSKEVSKYDHLTNVCEMYFSRFYEMKERLKKHFKAVKVAVPGYQLDVGPFIKLFERSFDEELRARNGIHHHERFQDLALDRIFLTESIATAREGSGWRREHNADYRRVSKEWAERVRQRAAILDLFMEEVARVTLATCSFLKVP</sequence>
<gene>
    <name evidence="1" type="ORF">BA011_19330</name>
</gene>
<accession>A0A1B1CD07</accession>
<dbReference type="Proteomes" id="UP000092691">
    <property type="component" value="Chromosome"/>
</dbReference>
<organism evidence="1 2">
    <name type="scientific">Rhizobium leguminosarum</name>
    <dbReference type="NCBI Taxonomy" id="384"/>
    <lineage>
        <taxon>Bacteria</taxon>
        <taxon>Pseudomonadati</taxon>
        <taxon>Pseudomonadota</taxon>
        <taxon>Alphaproteobacteria</taxon>
        <taxon>Hyphomicrobiales</taxon>
        <taxon>Rhizobiaceae</taxon>
        <taxon>Rhizobium/Agrobacterium group</taxon>
        <taxon>Rhizobium</taxon>
    </lineage>
</organism>
<dbReference type="AlphaFoldDB" id="A0A1B1CD07"/>
<reference evidence="1 2" key="1">
    <citation type="submission" date="2016-06" db="EMBL/GenBank/DDBJ databases">
        <title>Microsymbionts genomes from the relict species Vavilovia formosa.</title>
        <authorList>
            <person name="Chirak E."/>
            <person name="Kimeklis A."/>
            <person name="Andronov E."/>
        </authorList>
    </citation>
    <scope>NUCLEOTIDE SEQUENCE [LARGE SCALE GENOMIC DNA]</scope>
    <source>
        <strain evidence="1 2">Vaf10</strain>
    </source>
</reference>
<evidence type="ECO:0000313" key="2">
    <source>
        <dbReference type="Proteomes" id="UP000092691"/>
    </source>
</evidence>
<dbReference type="EMBL" id="CP016286">
    <property type="protein sequence ID" value="ANP87668.1"/>
    <property type="molecule type" value="Genomic_DNA"/>
</dbReference>
<evidence type="ECO:0008006" key="3">
    <source>
        <dbReference type="Google" id="ProtNLM"/>
    </source>
</evidence>